<protein>
    <submittedName>
        <fullName evidence="6">Uncharacterized protein LOC111339207, partial</fullName>
    </submittedName>
</protein>
<dbReference type="FunFam" id="2.10.25.10:FF:000001">
    <property type="entry name" value="Tenascin C"/>
    <property type="match status" value="1"/>
</dbReference>
<keyword evidence="2" id="KW-0677">Repeat</keyword>
<gene>
    <name evidence="6" type="ORF">PACLA_8A010231</name>
</gene>
<evidence type="ECO:0000256" key="3">
    <source>
        <dbReference type="ARBA" id="ARBA00023157"/>
    </source>
</evidence>
<dbReference type="Proteomes" id="UP001152795">
    <property type="component" value="Unassembled WGS sequence"/>
</dbReference>
<dbReference type="InterPro" id="IPR051216">
    <property type="entry name" value="Teneurin"/>
</dbReference>
<evidence type="ECO:0000256" key="4">
    <source>
        <dbReference type="ARBA" id="ARBA00023180"/>
    </source>
</evidence>
<evidence type="ECO:0000313" key="6">
    <source>
        <dbReference type="EMBL" id="CAB4040868.1"/>
    </source>
</evidence>
<dbReference type="AlphaFoldDB" id="A0A6S7KAY8"/>
<accession>A0A6S7KAY8</accession>
<reference evidence="6" key="1">
    <citation type="submission" date="2020-04" db="EMBL/GenBank/DDBJ databases">
        <authorList>
            <person name="Alioto T."/>
            <person name="Alioto T."/>
            <person name="Gomez Garrido J."/>
        </authorList>
    </citation>
    <scope>NUCLEOTIDE SEQUENCE</scope>
    <source>
        <strain evidence="6">A484AB</strain>
    </source>
</reference>
<dbReference type="SMART" id="SM00181">
    <property type="entry name" value="EGF"/>
    <property type="match status" value="4"/>
</dbReference>
<dbReference type="PANTHER" id="PTHR11219:SF69">
    <property type="entry name" value="TENEURIN-A"/>
    <property type="match status" value="1"/>
</dbReference>
<evidence type="ECO:0000256" key="2">
    <source>
        <dbReference type="ARBA" id="ARBA00022737"/>
    </source>
</evidence>
<keyword evidence="7" id="KW-1185">Reference proteome</keyword>
<feature type="non-terminal residue" evidence="6">
    <location>
        <position position="243"/>
    </location>
</feature>
<name>A0A6S7KAY8_PARCT</name>
<evidence type="ECO:0000256" key="5">
    <source>
        <dbReference type="PROSITE-ProRule" id="PRU00076"/>
    </source>
</evidence>
<feature type="disulfide bond" evidence="5">
    <location>
        <begin position="211"/>
        <end position="220"/>
    </location>
</feature>
<dbReference type="InterPro" id="IPR000742">
    <property type="entry name" value="EGF"/>
</dbReference>
<dbReference type="PROSITE" id="PS00022">
    <property type="entry name" value="EGF_1"/>
    <property type="match status" value="2"/>
</dbReference>
<comment type="caution">
    <text evidence="5">Lacks conserved residue(s) required for the propagation of feature annotation.</text>
</comment>
<dbReference type="EMBL" id="CACRXK020027374">
    <property type="protein sequence ID" value="CAB4040868.1"/>
    <property type="molecule type" value="Genomic_DNA"/>
</dbReference>
<dbReference type="PROSITE" id="PS01186">
    <property type="entry name" value="EGF_2"/>
    <property type="match status" value="3"/>
</dbReference>
<organism evidence="6 7">
    <name type="scientific">Paramuricea clavata</name>
    <name type="common">Red gorgonian</name>
    <name type="synonym">Violescent sea-whip</name>
    <dbReference type="NCBI Taxonomy" id="317549"/>
    <lineage>
        <taxon>Eukaryota</taxon>
        <taxon>Metazoa</taxon>
        <taxon>Cnidaria</taxon>
        <taxon>Anthozoa</taxon>
        <taxon>Octocorallia</taxon>
        <taxon>Malacalcyonacea</taxon>
        <taxon>Plexauridae</taxon>
        <taxon>Paramuricea</taxon>
    </lineage>
</organism>
<dbReference type="PANTHER" id="PTHR11219">
    <property type="entry name" value="TENEURIN AND N-ACETYLGLUCOSAMINE-1-PHOSPHODIESTER ALPHA-N-ACETYLGLUCOSAMINIDASE"/>
    <property type="match status" value="1"/>
</dbReference>
<dbReference type="PROSITE" id="PS50026">
    <property type="entry name" value="EGF_3"/>
    <property type="match status" value="1"/>
</dbReference>
<keyword evidence="1 5" id="KW-0245">EGF-like domain</keyword>
<evidence type="ECO:0000256" key="1">
    <source>
        <dbReference type="ARBA" id="ARBA00022536"/>
    </source>
</evidence>
<sequence length="243" mass="25955">RITASHSGSGLLRSWSWNSSNFHLDDVLDSSYTDADHVPLYSLDSFSSDQVDEARDVCTANGLETTLLNNCVFDILATNDTSFADQQSLKIGCPNDCTGKGLCKNETCTCLDGWSGDDCSIGSCGNCSRGSCVEGFCQCDIGWEGAECDKKATCFVVDNCTSEVHGSCKTTDVCECNVGYTGLNCSIITNCNNVLNCSSNGDCVDMDVCKCHTGYSGSACNETSCESLGYCSGIPLIYFQNLF</sequence>
<evidence type="ECO:0000313" key="7">
    <source>
        <dbReference type="Proteomes" id="UP001152795"/>
    </source>
</evidence>
<keyword evidence="4" id="KW-0325">Glycoprotein</keyword>
<keyword evidence="3 5" id="KW-1015">Disulfide bond</keyword>
<dbReference type="Gene3D" id="2.10.25.10">
    <property type="entry name" value="Laminin"/>
    <property type="match status" value="2"/>
</dbReference>
<dbReference type="Pfam" id="PF23106">
    <property type="entry name" value="EGF_Teneurin"/>
    <property type="match status" value="1"/>
</dbReference>
<proteinExistence type="predicted"/>
<dbReference type="OrthoDB" id="6130531at2759"/>
<comment type="caution">
    <text evidence="6">The sequence shown here is derived from an EMBL/GenBank/DDBJ whole genome shotgun (WGS) entry which is preliminary data.</text>
</comment>